<organism evidence="2 3">
    <name type="scientific">Cladorrhinum samala</name>
    <dbReference type="NCBI Taxonomy" id="585594"/>
    <lineage>
        <taxon>Eukaryota</taxon>
        <taxon>Fungi</taxon>
        <taxon>Dikarya</taxon>
        <taxon>Ascomycota</taxon>
        <taxon>Pezizomycotina</taxon>
        <taxon>Sordariomycetes</taxon>
        <taxon>Sordariomycetidae</taxon>
        <taxon>Sordariales</taxon>
        <taxon>Podosporaceae</taxon>
        <taxon>Cladorrhinum</taxon>
    </lineage>
</organism>
<dbReference type="PROSITE" id="PS51257">
    <property type="entry name" value="PROKAR_LIPOPROTEIN"/>
    <property type="match status" value="1"/>
</dbReference>
<protein>
    <recommendedName>
        <fullName evidence="4">Secreted protein</fullName>
    </recommendedName>
</protein>
<dbReference type="AlphaFoldDB" id="A0AAV9HIU9"/>
<accession>A0AAV9HIU9</accession>
<evidence type="ECO:0000313" key="2">
    <source>
        <dbReference type="EMBL" id="KAK4459766.1"/>
    </source>
</evidence>
<proteinExistence type="predicted"/>
<evidence type="ECO:0008006" key="4">
    <source>
        <dbReference type="Google" id="ProtNLM"/>
    </source>
</evidence>
<reference evidence="2" key="1">
    <citation type="journal article" date="2023" name="Mol. Phylogenet. Evol.">
        <title>Genome-scale phylogeny and comparative genomics of the fungal order Sordariales.</title>
        <authorList>
            <person name="Hensen N."/>
            <person name="Bonometti L."/>
            <person name="Westerberg I."/>
            <person name="Brannstrom I.O."/>
            <person name="Guillou S."/>
            <person name="Cros-Aarteil S."/>
            <person name="Calhoun S."/>
            <person name="Haridas S."/>
            <person name="Kuo A."/>
            <person name="Mondo S."/>
            <person name="Pangilinan J."/>
            <person name="Riley R."/>
            <person name="LaButti K."/>
            <person name="Andreopoulos B."/>
            <person name="Lipzen A."/>
            <person name="Chen C."/>
            <person name="Yan M."/>
            <person name="Daum C."/>
            <person name="Ng V."/>
            <person name="Clum A."/>
            <person name="Steindorff A."/>
            <person name="Ohm R.A."/>
            <person name="Martin F."/>
            <person name="Silar P."/>
            <person name="Natvig D.O."/>
            <person name="Lalanne C."/>
            <person name="Gautier V."/>
            <person name="Ament-Velasquez S.L."/>
            <person name="Kruys A."/>
            <person name="Hutchinson M.I."/>
            <person name="Powell A.J."/>
            <person name="Barry K."/>
            <person name="Miller A.N."/>
            <person name="Grigoriev I.V."/>
            <person name="Debuchy R."/>
            <person name="Gladieux P."/>
            <person name="Hiltunen Thoren M."/>
            <person name="Johannesson H."/>
        </authorList>
    </citation>
    <scope>NUCLEOTIDE SEQUENCE</scope>
    <source>
        <strain evidence="2">PSN324</strain>
    </source>
</reference>
<sequence>MKLMKCPVGTRRWFGILWLFSFACLFKACRSSQTHTHHSLSLDKTPTSFMSMKQDPKYHPCKPNFVVNHP</sequence>
<dbReference type="EMBL" id="MU865028">
    <property type="protein sequence ID" value="KAK4459766.1"/>
    <property type="molecule type" value="Genomic_DNA"/>
</dbReference>
<keyword evidence="1" id="KW-0732">Signal</keyword>
<feature type="signal peptide" evidence="1">
    <location>
        <begin position="1"/>
        <end position="31"/>
    </location>
</feature>
<feature type="chain" id="PRO_5043631187" description="Secreted protein" evidence="1">
    <location>
        <begin position="32"/>
        <end position="70"/>
    </location>
</feature>
<gene>
    <name evidence="2" type="ORF">QBC42DRAFT_4259</name>
</gene>
<name>A0AAV9HIU9_9PEZI</name>
<comment type="caution">
    <text evidence="2">The sequence shown here is derived from an EMBL/GenBank/DDBJ whole genome shotgun (WGS) entry which is preliminary data.</text>
</comment>
<dbReference type="Proteomes" id="UP001321749">
    <property type="component" value="Unassembled WGS sequence"/>
</dbReference>
<evidence type="ECO:0000313" key="3">
    <source>
        <dbReference type="Proteomes" id="UP001321749"/>
    </source>
</evidence>
<keyword evidence="3" id="KW-1185">Reference proteome</keyword>
<evidence type="ECO:0000256" key="1">
    <source>
        <dbReference type="SAM" id="SignalP"/>
    </source>
</evidence>
<reference evidence="2" key="2">
    <citation type="submission" date="2023-06" db="EMBL/GenBank/DDBJ databases">
        <authorList>
            <consortium name="Lawrence Berkeley National Laboratory"/>
            <person name="Mondo S.J."/>
            <person name="Hensen N."/>
            <person name="Bonometti L."/>
            <person name="Westerberg I."/>
            <person name="Brannstrom I.O."/>
            <person name="Guillou S."/>
            <person name="Cros-Aarteil S."/>
            <person name="Calhoun S."/>
            <person name="Haridas S."/>
            <person name="Kuo A."/>
            <person name="Pangilinan J."/>
            <person name="Riley R."/>
            <person name="Labutti K."/>
            <person name="Andreopoulos B."/>
            <person name="Lipzen A."/>
            <person name="Chen C."/>
            <person name="Yanf M."/>
            <person name="Daum C."/>
            <person name="Ng V."/>
            <person name="Clum A."/>
            <person name="Steindorff A."/>
            <person name="Ohm R."/>
            <person name="Martin F."/>
            <person name="Silar P."/>
            <person name="Natvig D."/>
            <person name="Lalanne C."/>
            <person name="Gautier V."/>
            <person name="Ament-Velasquez S.L."/>
            <person name="Kruys A."/>
            <person name="Hutchinson M.I."/>
            <person name="Powell A.J."/>
            <person name="Barry K."/>
            <person name="Miller A.N."/>
            <person name="Grigoriev I.V."/>
            <person name="Debuchy R."/>
            <person name="Gladieux P."/>
            <person name="Thoren M.H."/>
            <person name="Johannesson H."/>
        </authorList>
    </citation>
    <scope>NUCLEOTIDE SEQUENCE</scope>
    <source>
        <strain evidence="2">PSN324</strain>
    </source>
</reference>